<comment type="caution">
    <text evidence="4">The sequence shown here is derived from an EMBL/GenBank/DDBJ whole genome shotgun (WGS) entry which is preliminary data.</text>
</comment>
<dbReference type="GO" id="GO:0031991">
    <property type="term" value="P:regulation of actomyosin contractile ring contraction"/>
    <property type="evidence" value="ECO:0007669"/>
    <property type="project" value="TreeGrafter"/>
</dbReference>
<dbReference type="PANTHER" id="PTHR22834">
    <property type="entry name" value="NUCLEAR FUSION PROTEIN FUS2"/>
    <property type="match status" value="1"/>
</dbReference>
<keyword evidence="5" id="KW-1185">Reference proteome</keyword>
<evidence type="ECO:0000259" key="3">
    <source>
        <dbReference type="PROSITE" id="PS50010"/>
    </source>
</evidence>
<dbReference type="GO" id="GO:0005737">
    <property type="term" value="C:cytoplasm"/>
    <property type="evidence" value="ECO:0007669"/>
    <property type="project" value="TreeGrafter"/>
</dbReference>
<evidence type="ECO:0000313" key="5">
    <source>
        <dbReference type="Proteomes" id="UP000707071"/>
    </source>
</evidence>
<feature type="domain" description="DH" evidence="3">
    <location>
        <begin position="248"/>
        <end position="466"/>
    </location>
</feature>
<feature type="region of interest" description="Disordered" evidence="2">
    <location>
        <begin position="1212"/>
        <end position="1288"/>
    </location>
</feature>
<evidence type="ECO:0000313" key="4">
    <source>
        <dbReference type="EMBL" id="KAG6302966.1"/>
    </source>
</evidence>
<dbReference type="InterPro" id="IPR035899">
    <property type="entry name" value="DBL_dom_sf"/>
</dbReference>
<dbReference type="InterPro" id="IPR051492">
    <property type="entry name" value="Dynamin-Rho_GEF"/>
</dbReference>
<dbReference type="PANTHER" id="PTHR22834:SF21">
    <property type="entry name" value="GUANYL NUCLEOTIDE EXCHANGE FACTOR, PUTATIVE (AFU_ORTHOLOGUE AFUA_5G11890)-RELATED"/>
    <property type="match status" value="1"/>
</dbReference>
<dbReference type="Proteomes" id="UP000707071">
    <property type="component" value="Unassembled WGS sequence"/>
</dbReference>
<name>A0A9P7QQE7_9HYPO</name>
<feature type="compositionally biased region" description="Low complexity" evidence="2">
    <location>
        <begin position="1373"/>
        <end position="1386"/>
    </location>
</feature>
<feature type="region of interest" description="Disordered" evidence="2">
    <location>
        <begin position="1110"/>
        <end position="1192"/>
    </location>
</feature>
<dbReference type="PROSITE" id="PS50010">
    <property type="entry name" value="DH_2"/>
    <property type="match status" value="1"/>
</dbReference>
<feature type="compositionally biased region" description="Polar residues" evidence="2">
    <location>
        <begin position="1115"/>
        <end position="1128"/>
    </location>
</feature>
<dbReference type="Gene3D" id="1.20.900.10">
    <property type="entry name" value="Dbl homology (DH) domain"/>
    <property type="match status" value="1"/>
</dbReference>
<feature type="coiled-coil region" evidence="1">
    <location>
        <begin position="1531"/>
        <end position="1565"/>
    </location>
</feature>
<organism evidence="4 5">
    <name type="scientific">Claviceps aff. purpurea</name>
    <dbReference type="NCBI Taxonomy" id="1967640"/>
    <lineage>
        <taxon>Eukaryota</taxon>
        <taxon>Fungi</taxon>
        <taxon>Dikarya</taxon>
        <taxon>Ascomycota</taxon>
        <taxon>Pezizomycotina</taxon>
        <taxon>Sordariomycetes</taxon>
        <taxon>Hypocreomycetidae</taxon>
        <taxon>Hypocreales</taxon>
        <taxon>Clavicipitaceae</taxon>
        <taxon>Claviceps</taxon>
    </lineage>
</organism>
<gene>
    <name evidence="4" type="ORF">E4U09_001347</name>
</gene>
<dbReference type="EMBL" id="SRRH01000015">
    <property type="protein sequence ID" value="KAG6302966.1"/>
    <property type="molecule type" value="Genomic_DNA"/>
</dbReference>
<keyword evidence="1" id="KW-0175">Coiled coil</keyword>
<dbReference type="Pfam" id="PF00621">
    <property type="entry name" value="RhoGEF"/>
    <property type="match status" value="1"/>
</dbReference>
<feature type="region of interest" description="Disordered" evidence="2">
    <location>
        <begin position="335"/>
        <end position="356"/>
    </location>
</feature>
<evidence type="ECO:0000256" key="2">
    <source>
        <dbReference type="SAM" id="MobiDB-lite"/>
    </source>
</evidence>
<sequence>MVRVTDDLALSADSLSLYHASDPLLGHLPVLIFHGPSTTANYTLNSSRAQIHVLSPAGFQSFPRIPISPSSPFYAAVNHLPREVQVDEVYRGLAYGLFKYFTELPDGVKLYLKNLYPTRGKRPGSAAALFGEQHAADLVTSMVKSDNIANVIATLQDALQTQHVNHVDVDFVLPPGAIVPLQPSDLEEVPDNEDDILDPTLRQYGGYTPLVKLFGEPIFLPTSKLRRAPSKPTTLNRGRTFTREQKCELRMKLAELVDTEERYVMKLRELVYDVAKDFRESAKARPGGSLSPSEEELDRLFPRSADQIYQLNSAFVEQLRRTMDDTEEEALRDMGHTTSNLSSIKGPGPGSARSKDASGALTMARLFLEWFPKFTQSYQDYIRASQHFPTLLNSFLDQQSSFRQRVMQSGEQTIRSILIEPVQRLPRYSLLIDQIVSSLPITHPALQPMLKARDIVTNICSMDDPLPDQPHVANRLRNMVESWPKDLEPEGRLVAAADFVELVPPQGASGLETSGILLLFSDCVLVLKKVGFNMTGRDLLREIDKPSAAELLISMTNAAGGSSSYEFAFTGWHSLKDVRFTESADASLIWMTSTKDLRDVHLGQHKTSKAPTMRCFHLQEAFEGRANRWCEDVVKARIEARFSERERETPCWTLRSVRMPDSNLGLYVAVFQEGAHELVEGRREPAPIRVVVDHEKGTKGAPLGHYGVEVVVDVSSNELRRVSMLTAGLNGKQFQDSVDLEDFVSSLSRRLIQLLSTQFNVSNAHLTASMVSYYTKILRGLSLSVNRAEKTRSFLAASPVKLLSSLWHSGANASAPDVVVSDVKTQRQPALQRANSFHSMFGSIRGKDGHPNTADGRPENPLLRLEQTFTGFVAALQSRKGAIIGRLLLHRSLVDELSVNDIYNRFIETPLEYDVAADIGTEVVFVAFEKFLHIAWAEQIGPVMTMQAMDTLLERANKRVPGDFSDFVNYLFREMAPQNRRAFIAIIKLLADLLDGCGNDSDRGALTLAFAELLITDGEAHNYINLLDRLVEDCDRMFEDPNAHHQNLKLNPAALAHSESVSASVRQAKSHTGSITSNASSLRRKFGLDNLLRQNSKDERLSVWRTLSKHRNPATGDTSSLSRSTRTIARSIDDNSLPKRSHRHRRPISRDRPASAFDSAPGRPPSSHRICFPLDTIGEPASADHVPAKTNNYLRRNRRSSLSDLKSLMAAATLEDDDDDDDNNDDEDEAALRPPPLQRTNPTLVRVNTNTTTHSLPRATLPPSKLPMSPPPSRIPMGPPPSKIPMSPGAAEALRTSRFRGKEKESVGGVLKAHFSQAASTATAANTTTTSAISPPPVATPTAAAASSRSSDTPSRLARHSKSLSMTSISTLKPPKAATASSAETPTPQPGSPTRSNAQRLRLHSPQKIRERLQTEKQVTAEVDFSLKTELFNIGEEVERAQQARAPSVQATETSSSVAASLKELERKIQLMMQDLRRQQASTQCELDTTLKNMDTKVRAIDQLHREVVAENELLYEKYNGELGRIVRAVKGKTRDDKDELVEKLKEQTEETARMKKENARLKTEVVSLRAMLRGAE</sequence>
<feature type="compositionally biased region" description="Acidic residues" evidence="2">
    <location>
        <begin position="1214"/>
        <end position="1229"/>
    </location>
</feature>
<dbReference type="SMART" id="SM00325">
    <property type="entry name" value="RhoGEF"/>
    <property type="match status" value="1"/>
</dbReference>
<feature type="region of interest" description="Disordered" evidence="2">
    <location>
        <begin position="1326"/>
        <end position="1402"/>
    </location>
</feature>
<dbReference type="Pfam" id="PF25351">
    <property type="entry name" value="PH_BUD3_C"/>
    <property type="match status" value="1"/>
</dbReference>
<dbReference type="GO" id="GO:0005085">
    <property type="term" value="F:guanyl-nucleotide exchange factor activity"/>
    <property type="evidence" value="ECO:0007669"/>
    <property type="project" value="InterPro"/>
</dbReference>
<accession>A0A9P7QQE7</accession>
<dbReference type="InterPro" id="IPR000219">
    <property type="entry name" value="DH_dom"/>
</dbReference>
<feature type="compositionally biased region" description="Pro residues" evidence="2">
    <location>
        <begin position="1264"/>
        <end position="1283"/>
    </location>
</feature>
<dbReference type="GO" id="GO:0032955">
    <property type="term" value="P:regulation of division septum assembly"/>
    <property type="evidence" value="ECO:0007669"/>
    <property type="project" value="TreeGrafter"/>
</dbReference>
<feature type="compositionally biased region" description="Polar residues" evidence="2">
    <location>
        <begin position="1238"/>
        <end position="1255"/>
    </location>
</feature>
<dbReference type="InterPro" id="IPR057454">
    <property type="entry name" value="Bud3_C"/>
</dbReference>
<protein>
    <recommendedName>
        <fullName evidence="3">DH domain-containing protein</fullName>
    </recommendedName>
</protein>
<evidence type="ECO:0000256" key="1">
    <source>
        <dbReference type="SAM" id="Coils"/>
    </source>
</evidence>
<feature type="compositionally biased region" description="Low complexity" evidence="2">
    <location>
        <begin position="1340"/>
        <end position="1355"/>
    </location>
</feature>
<proteinExistence type="predicted"/>
<dbReference type="SUPFAM" id="SSF48065">
    <property type="entry name" value="DBL homology domain (DH-domain)"/>
    <property type="match status" value="1"/>
</dbReference>
<reference evidence="4 5" key="1">
    <citation type="journal article" date="2020" name="bioRxiv">
        <title>Whole genome comparisons of ergot fungi reveals the divergence and evolution of species within the genus Claviceps are the result of varying mechanisms driving genome evolution and host range expansion.</title>
        <authorList>
            <person name="Wyka S.A."/>
            <person name="Mondo S.J."/>
            <person name="Liu M."/>
            <person name="Dettman J."/>
            <person name="Nalam V."/>
            <person name="Broders K.D."/>
        </authorList>
    </citation>
    <scope>NUCLEOTIDE SEQUENCE [LARGE SCALE GENOMIC DNA]</scope>
    <source>
        <strain evidence="4 5">Clav52</strain>
    </source>
</reference>